<organism evidence="1 2">
    <name type="scientific">Blastococcus jejuensis</name>
    <dbReference type="NCBI Taxonomy" id="351224"/>
    <lineage>
        <taxon>Bacteria</taxon>
        <taxon>Bacillati</taxon>
        <taxon>Actinomycetota</taxon>
        <taxon>Actinomycetes</taxon>
        <taxon>Geodermatophilales</taxon>
        <taxon>Geodermatophilaceae</taxon>
        <taxon>Blastococcus</taxon>
    </lineage>
</organism>
<gene>
    <name evidence="1" type="ORF">GCM10010531_38740</name>
</gene>
<comment type="caution">
    <text evidence="1">The sequence shown here is derived from an EMBL/GenBank/DDBJ whole genome shotgun (WGS) entry which is preliminary data.</text>
</comment>
<proteinExistence type="predicted"/>
<name>A0ABP6PJC6_9ACTN</name>
<reference evidence="2" key="1">
    <citation type="journal article" date="2019" name="Int. J. Syst. Evol. Microbiol.">
        <title>The Global Catalogue of Microorganisms (GCM) 10K type strain sequencing project: providing services to taxonomists for standard genome sequencing and annotation.</title>
        <authorList>
            <consortium name="The Broad Institute Genomics Platform"/>
            <consortium name="The Broad Institute Genome Sequencing Center for Infectious Disease"/>
            <person name="Wu L."/>
            <person name="Ma J."/>
        </authorList>
    </citation>
    <scope>NUCLEOTIDE SEQUENCE [LARGE SCALE GENOMIC DNA]</scope>
    <source>
        <strain evidence="2">JCM 15614</strain>
    </source>
</reference>
<dbReference type="Proteomes" id="UP001499924">
    <property type="component" value="Unassembled WGS sequence"/>
</dbReference>
<dbReference type="EMBL" id="BAAAVV010000013">
    <property type="protein sequence ID" value="GAA3180844.1"/>
    <property type="molecule type" value="Genomic_DNA"/>
</dbReference>
<evidence type="ECO:0000313" key="1">
    <source>
        <dbReference type="EMBL" id="GAA3180844.1"/>
    </source>
</evidence>
<keyword evidence="2" id="KW-1185">Reference proteome</keyword>
<protein>
    <submittedName>
        <fullName evidence="1">Uncharacterized protein</fullName>
    </submittedName>
</protein>
<evidence type="ECO:0000313" key="2">
    <source>
        <dbReference type="Proteomes" id="UP001499924"/>
    </source>
</evidence>
<accession>A0ABP6PJC6</accession>
<sequence>MEEEVRARQHAASEAAAAARHTFSSTLEVLDAFVDQCVGEFVPAAQSLWVPRSDLEQVQRIHPSVRRRRGARWLIPVFVYASEGDDHARSNVVLVRKDGAWMWAHPWSALPNSLSDLQRSHIRNRFLDALSTSG</sequence>